<evidence type="ECO:0000256" key="13">
    <source>
        <dbReference type="ARBA" id="ARBA00023326"/>
    </source>
</evidence>
<dbReference type="GO" id="GO:0031222">
    <property type="term" value="P:arabinan catabolic process"/>
    <property type="evidence" value="ECO:0007669"/>
    <property type="project" value="UniProtKB-UniPathway"/>
</dbReference>
<evidence type="ECO:0000256" key="15">
    <source>
        <dbReference type="PIRNR" id="PIRNR026534"/>
    </source>
</evidence>
<evidence type="ECO:0000256" key="14">
    <source>
        <dbReference type="ARBA" id="ARBA00025221"/>
    </source>
</evidence>
<dbReference type="CDD" id="cd18831">
    <property type="entry name" value="GH43_AnAbnA-like"/>
    <property type="match status" value="1"/>
</dbReference>
<keyword evidence="8" id="KW-0732">Signal</keyword>
<evidence type="ECO:0000256" key="10">
    <source>
        <dbReference type="ARBA" id="ARBA00023180"/>
    </source>
</evidence>
<comment type="catalytic activity">
    <reaction evidence="1 15">
        <text>Endohydrolysis of (1-&gt;5)-alpha-arabinofuranosidic linkages in (1-&gt;5)-arabinans.</text>
        <dbReference type="EC" id="3.2.1.99"/>
    </reaction>
</comment>
<evidence type="ECO:0000256" key="7">
    <source>
        <dbReference type="ARBA" id="ARBA00022651"/>
    </source>
</evidence>
<dbReference type="EMBL" id="CDHK01000015">
    <property type="protein sequence ID" value="CEJ62302.1"/>
    <property type="molecule type" value="Genomic_DNA"/>
</dbReference>
<evidence type="ECO:0000313" key="21">
    <source>
        <dbReference type="Proteomes" id="UP000190744"/>
    </source>
</evidence>
<name>A0A0F7U4G2_PENBI</name>
<keyword evidence="6" id="KW-0964">Secreted</keyword>
<keyword evidence="12 15" id="KW-0326">Glycosidase</keyword>
<dbReference type="Proteomes" id="UP000190744">
    <property type="component" value="Unassembled WGS sequence"/>
</dbReference>
<dbReference type="Pfam" id="PF04616">
    <property type="entry name" value="Glyco_hydro_43"/>
    <property type="match status" value="1"/>
</dbReference>
<comment type="function">
    <text evidence="14">Endo-1,5-alpha-L-arabinanase involved in degradation of pectin. Its preferred substrate is linear 1,5-alpha-L-arabinan.</text>
</comment>
<dbReference type="PANTHER" id="PTHR43301">
    <property type="entry name" value="ARABINAN ENDO-1,5-ALPHA-L-ARABINOSIDASE"/>
    <property type="match status" value="1"/>
</dbReference>
<reference evidence="19" key="3">
    <citation type="submission" date="2015-09" db="EMBL/GenBank/DDBJ databases">
        <authorList>
            <person name="Jackson K.R."/>
            <person name="Lunt B.L."/>
            <person name="Fisher J.N.B."/>
            <person name="Gardner A.V."/>
            <person name="Bailey M.E."/>
            <person name="Deus L.M."/>
            <person name="Earl A.S."/>
            <person name="Gibby P.D."/>
            <person name="Hartmann K.A."/>
            <person name="Liu J.E."/>
            <person name="Manci A.M."/>
            <person name="Nielsen D.A."/>
            <person name="Solomon M.B."/>
            <person name="Breakwell D.P."/>
            <person name="Burnett S.H."/>
            <person name="Grose J.H."/>
        </authorList>
    </citation>
    <scope>NUCLEOTIDE SEQUENCE [LARGE SCALE GENOMIC DNA]</scope>
    <source>
        <strain evidence="19">LaBioMMi 136</strain>
    </source>
</reference>
<feature type="active site" description="Proton acceptor" evidence="16">
    <location>
        <position position="90"/>
    </location>
</feature>
<evidence type="ECO:0000256" key="4">
    <source>
        <dbReference type="ARBA" id="ARBA00009865"/>
    </source>
</evidence>
<dbReference type="GO" id="GO:0005576">
    <property type="term" value="C:extracellular region"/>
    <property type="evidence" value="ECO:0007669"/>
    <property type="project" value="UniProtKB-SubCell"/>
</dbReference>
<dbReference type="STRING" id="104259.A0A0F7U4G2"/>
<protein>
    <recommendedName>
        <fullName evidence="5 15">Arabinan endo-1,5-alpha-L-arabinosidase</fullName>
        <ecNumber evidence="5 15">3.2.1.99</ecNumber>
    </recommendedName>
</protein>
<comment type="pathway">
    <text evidence="3 15">Glycan metabolism; L-arabinan degradation.</text>
</comment>
<evidence type="ECO:0000256" key="5">
    <source>
        <dbReference type="ARBA" id="ARBA00012586"/>
    </source>
</evidence>
<reference evidence="21" key="4">
    <citation type="submission" date="2015-09" db="EMBL/GenBank/DDBJ databases">
        <authorList>
            <person name="Fill T.P."/>
            <person name="Baretta J.F."/>
            <person name="de Almeida L.G."/>
            <person name="Rocha M."/>
            <person name="de Souza D.H."/>
            <person name="Malavazi I."/>
            <person name="Cerdeira L.T."/>
            <person name="Hong H."/>
            <person name="Samborskyy M."/>
            <person name="de Vasconcelos A.T."/>
            <person name="Leadlay P."/>
            <person name="Rodrigues-Filho E."/>
        </authorList>
    </citation>
    <scope>NUCLEOTIDE SEQUENCE [LARGE SCALE GENOMIC DNA]</scope>
    <source>
        <strain evidence="21">LaBioMMi 136</strain>
    </source>
</reference>
<accession>A0A0F7U4G2</accession>
<dbReference type="Gene3D" id="2.115.10.20">
    <property type="entry name" value="Glycosyl hydrolase domain, family 43"/>
    <property type="match status" value="1"/>
</dbReference>
<evidence type="ECO:0000256" key="17">
    <source>
        <dbReference type="PIRSR" id="PIRSR606710-2"/>
    </source>
</evidence>
<dbReference type="EMBL" id="LJBN01000057">
    <property type="protein sequence ID" value="OOQ90584.1"/>
    <property type="molecule type" value="Genomic_DNA"/>
</dbReference>
<evidence type="ECO:0000256" key="9">
    <source>
        <dbReference type="ARBA" id="ARBA00022801"/>
    </source>
</evidence>
<dbReference type="UniPathway" id="UPA00667"/>
<comment type="similarity">
    <text evidence="4 15">Belongs to the glycosyl hydrolase 43 family.</text>
</comment>
<keyword evidence="9 15" id="KW-0378">Hydrolase</keyword>
<keyword evidence="7" id="KW-0858">Xylan degradation</keyword>
<keyword evidence="11" id="KW-0119">Carbohydrate metabolism</keyword>
<sequence>MSVRSGRLSGAAMPPSTTTDDFRQGWILRFLVYPSKLRRWAKMFILLGLVCLFTVGLSRSLNWQDEARLQSDNAVVHFPPPRQTGQHTHDPNIIRVGDTYYLYHVGEHIFIHTAPSMAGPWRHVGSVLDANSIIPKGDRAVPWAPTVIAVDGTYYCYYSVSKAGCRDSAVGVATSKSPGPGKWHDHGVVVQTGSGNGSDVSPYTMSNAIDPAALVLPDGSAYLTFGSYWTGIYQVPLGKDLISPVSTTKPDARHLAYKPNGASDPNRIAKSLCGDPTGPHAIEGAFTSYHNGYYYLWFSHGRCCDLDRGTLPAAGSEYSIRVGRSKDPRGPYIDQSGKNLVDGGGTVIYGSNAETYAPGGQGVIRVGDTDILYYHYQNKTVGLAFSDAVLGFNPLKYVNGWPVVQA</sequence>
<dbReference type="InterPro" id="IPR016840">
    <property type="entry name" value="Glyco_hydro_43_endo_a_Ara-ase"/>
</dbReference>
<evidence type="ECO:0000313" key="20">
    <source>
        <dbReference type="Proteomes" id="UP000042958"/>
    </source>
</evidence>
<evidence type="ECO:0000313" key="18">
    <source>
        <dbReference type="EMBL" id="CEJ62302.1"/>
    </source>
</evidence>
<feature type="site" description="Important for catalytic activity, responsible for pKa modulation of the active site Glu and correct orientation of both the proton donor and substrate" evidence="17">
    <location>
        <position position="210"/>
    </location>
</feature>
<dbReference type="InterPro" id="IPR023296">
    <property type="entry name" value="Glyco_hydro_beta-prop_sf"/>
</dbReference>
<dbReference type="Proteomes" id="UP000042958">
    <property type="component" value="Unassembled WGS sequence"/>
</dbReference>
<comment type="subcellular location">
    <subcellularLocation>
        <location evidence="2">Secreted</location>
    </subcellularLocation>
</comment>
<organism evidence="18 20">
    <name type="scientific">Penicillium brasilianum</name>
    <dbReference type="NCBI Taxonomy" id="104259"/>
    <lineage>
        <taxon>Eukaryota</taxon>
        <taxon>Fungi</taxon>
        <taxon>Dikarya</taxon>
        <taxon>Ascomycota</taxon>
        <taxon>Pezizomycotina</taxon>
        <taxon>Eurotiomycetes</taxon>
        <taxon>Eurotiomycetidae</taxon>
        <taxon>Eurotiales</taxon>
        <taxon>Aspergillaceae</taxon>
        <taxon>Penicillium</taxon>
    </lineage>
</organism>
<evidence type="ECO:0000256" key="3">
    <source>
        <dbReference type="ARBA" id="ARBA00004834"/>
    </source>
</evidence>
<evidence type="ECO:0000256" key="2">
    <source>
        <dbReference type="ARBA" id="ARBA00004613"/>
    </source>
</evidence>
<evidence type="ECO:0000256" key="8">
    <source>
        <dbReference type="ARBA" id="ARBA00022729"/>
    </source>
</evidence>
<evidence type="ECO:0000256" key="12">
    <source>
        <dbReference type="ARBA" id="ARBA00023295"/>
    </source>
</evidence>
<proteinExistence type="inferred from homology"/>
<evidence type="ECO:0000313" key="19">
    <source>
        <dbReference type="EMBL" id="OOQ90584.1"/>
    </source>
</evidence>
<keyword evidence="13" id="KW-0624">Polysaccharide degradation</keyword>
<evidence type="ECO:0000256" key="11">
    <source>
        <dbReference type="ARBA" id="ARBA00023277"/>
    </source>
</evidence>
<reference evidence="18" key="1">
    <citation type="submission" date="2014-11" db="EMBL/GenBank/DDBJ databases">
        <authorList>
            <person name="Zhu J."/>
            <person name="Qi W."/>
            <person name="Song R."/>
        </authorList>
    </citation>
    <scope>NUCLEOTIDE SEQUENCE [LARGE SCALE GENOMIC DNA]</scope>
</reference>
<evidence type="ECO:0000256" key="16">
    <source>
        <dbReference type="PIRSR" id="PIRSR606710-1"/>
    </source>
</evidence>
<dbReference type="GO" id="GO:0045493">
    <property type="term" value="P:xylan catabolic process"/>
    <property type="evidence" value="ECO:0007669"/>
    <property type="project" value="UniProtKB-KW"/>
</dbReference>
<evidence type="ECO:0000256" key="1">
    <source>
        <dbReference type="ARBA" id="ARBA00000375"/>
    </source>
</evidence>
<dbReference type="AlphaFoldDB" id="A0A0F7U4G2"/>
<keyword evidence="10" id="KW-0325">Glycoprotein</keyword>
<evidence type="ECO:0000256" key="6">
    <source>
        <dbReference type="ARBA" id="ARBA00022525"/>
    </source>
</evidence>
<dbReference type="PANTHER" id="PTHR43301:SF4">
    <property type="entry name" value="ARABINAN ENDO-1,5-ALPHA-L-ARABINOSIDASE B"/>
    <property type="match status" value="1"/>
</dbReference>
<dbReference type="EC" id="3.2.1.99" evidence="5 15"/>
<dbReference type="PIRSF" id="PIRSF026534">
    <property type="entry name" value="Endo_alpha-L-arabinosidase"/>
    <property type="match status" value="1"/>
</dbReference>
<keyword evidence="20" id="KW-1185">Reference proteome</keyword>
<dbReference type="InterPro" id="IPR006710">
    <property type="entry name" value="Glyco_hydro_43"/>
</dbReference>
<dbReference type="GO" id="GO:0046558">
    <property type="term" value="F:arabinan endo-1,5-alpha-L-arabinosidase activity"/>
    <property type="evidence" value="ECO:0007669"/>
    <property type="project" value="UniProtKB-EC"/>
</dbReference>
<feature type="active site" description="Proton donor" evidence="16">
    <location>
        <position position="283"/>
    </location>
</feature>
<gene>
    <name evidence="19" type="primary">abnB</name>
    <name evidence="19" type="ORF">PEBR_03744</name>
    <name evidence="18" type="ORF">PMG11_10804</name>
</gene>
<dbReference type="SUPFAM" id="SSF75005">
    <property type="entry name" value="Arabinanase/levansucrase/invertase"/>
    <property type="match status" value="1"/>
</dbReference>
<dbReference type="InterPro" id="IPR050727">
    <property type="entry name" value="GH43_arabinanases"/>
</dbReference>
<dbReference type="OrthoDB" id="195678at2759"/>
<reference evidence="20" key="2">
    <citation type="journal article" date="2015" name="Genome Announc.">
        <title>Draft genome sequence of the fungus Penicillium brasilianum MG11.</title>
        <authorList>
            <person name="Horn F."/>
            <person name="Linde J."/>
            <person name="Mattern D.J."/>
            <person name="Walther G."/>
            <person name="Guthke R."/>
            <person name="Brakhage A.A."/>
            <person name="Valiante V."/>
        </authorList>
    </citation>
    <scope>NUCLEOTIDE SEQUENCE [LARGE SCALE GENOMIC DNA]</scope>
    <source>
        <strain evidence="20">MG11</strain>
    </source>
</reference>